<keyword evidence="3" id="KW-1185">Reference proteome</keyword>
<gene>
    <name evidence="2" type="ORF">I8J32_011740</name>
</gene>
<protein>
    <recommendedName>
        <fullName evidence="4">Right-handed parallel beta-helix repeat-containing protein</fullName>
    </recommendedName>
</protein>
<evidence type="ECO:0008006" key="4">
    <source>
        <dbReference type="Google" id="ProtNLM"/>
    </source>
</evidence>
<dbReference type="InterPro" id="IPR012334">
    <property type="entry name" value="Pectin_lyas_fold"/>
</dbReference>
<dbReference type="Proteomes" id="UP000639274">
    <property type="component" value="Chromosome"/>
</dbReference>
<evidence type="ECO:0000313" key="2">
    <source>
        <dbReference type="EMBL" id="QSX77427.1"/>
    </source>
</evidence>
<dbReference type="Gene3D" id="2.160.20.10">
    <property type="entry name" value="Single-stranded right-handed beta-helix, Pectin lyase-like"/>
    <property type="match status" value="1"/>
</dbReference>
<accession>A0A974XX30</accession>
<evidence type="ECO:0000256" key="1">
    <source>
        <dbReference type="SAM" id="SignalP"/>
    </source>
</evidence>
<dbReference type="SMART" id="SM00710">
    <property type="entry name" value="PbH1"/>
    <property type="match status" value="4"/>
</dbReference>
<dbReference type="InterPro" id="IPR006626">
    <property type="entry name" value="PbH1"/>
</dbReference>
<dbReference type="EMBL" id="CP071518">
    <property type="protein sequence ID" value="QSX77427.1"/>
    <property type="molecule type" value="Genomic_DNA"/>
</dbReference>
<dbReference type="SUPFAM" id="SSF51126">
    <property type="entry name" value="Pectin lyase-like"/>
    <property type="match status" value="1"/>
</dbReference>
<evidence type="ECO:0000313" key="3">
    <source>
        <dbReference type="Proteomes" id="UP000639274"/>
    </source>
</evidence>
<dbReference type="RefSeq" id="WP_207526569.1">
    <property type="nucleotide sequence ID" value="NZ_CP071518.1"/>
</dbReference>
<dbReference type="AlphaFoldDB" id="A0A974XX30"/>
<keyword evidence="1" id="KW-0732">Signal</keyword>
<proteinExistence type="predicted"/>
<feature type="chain" id="PRO_5037402308" description="Right-handed parallel beta-helix repeat-containing protein" evidence="1">
    <location>
        <begin position="25"/>
        <end position="290"/>
    </location>
</feature>
<name>A0A974XX30_9GAMM</name>
<organism evidence="2 3">
    <name type="scientific">Agrilutibacter solisilvae</name>
    <dbReference type="NCBI Taxonomy" id="2763317"/>
    <lineage>
        <taxon>Bacteria</taxon>
        <taxon>Pseudomonadati</taxon>
        <taxon>Pseudomonadota</taxon>
        <taxon>Gammaproteobacteria</taxon>
        <taxon>Lysobacterales</taxon>
        <taxon>Lysobacteraceae</taxon>
        <taxon>Agrilutibacter</taxon>
    </lineage>
</organism>
<sequence>MNHFATRLALLGLLAMAVPFQGRAAESYDNCAGFIDSLPAAINTEGVWCLRKDVSTAIAAGAAITVATNNVTLDCNDFKLGGLSAGTATAARGVQAEGRQNIRVRNCNIRGFHTGIDLDGGGHLVEDNNLNANTYMGLRVSGDGSIVRRNAILDTGGSTLPGFQGTAIGVGTVENVDIVDNTVDGVLAASDATGAKTGTGIRTESNLAGSLIGNRVRGVQAAGTGSHAGIRNIGSGRVAIVDNLLSGSAEANGVGITCASSQGTAVRNVANGYPAGIQGCTDSGGNVHML</sequence>
<feature type="signal peptide" evidence="1">
    <location>
        <begin position="1"/>
        <end position="24"/>
    </location>
</feature>
<dbReference type="InterPro" id="IPR011050">
    <property type="entry name" value="Pectin_lyase_fold/virulence"/>
</dbReference>
<dbReference type="KEGG" id="lsf:I8J32_011740"/>
<reference evidence="2 3" key="1">
    <citation type="submission" date="2021-03" db="EMBL/GenBank/DDBJ databases">
        <title>Lysobacter sp. nov. isolated from soil of gangwondo yeongwol, south Korea.</title>
        <authorList>
            <person name="Kim K.R."/>
            <person name="Kim K.H."/>
            <person name="Jeon C.O."/>
        </authorList>
    </citation>
    <scope>NUCLEOTIDE SEQUENCE [LARGE SCALE GENOMIC DNA]</scope>
    <source>
        <strain evidence="2 3">R19</strain>
    </source>
</reference>